<name>A0ABT4D6H7_9CLOT</name>
<organism evidence="3 4">
    <name type="scientific">Clostridium brassicae</name>
    <dbReference type="NCBI Taxonomy" id="2999072"/>
    <lineage>
        <taxon>Bacteria</taxon>
        <taxon>Bacillati</taxon>
        <taxon>Bacillota</taxon>
        <taxon>Clostridia</taxon>
        <taxon>Eubacteriales</taxon>
        <taxon>Clostridiaceae</taxon>
        <taxon>Clostridium</taxon>
    </lineage>
</organism>
<protein>
    <submittedName>
        <fullName evidence="3">DUF6046 domain-containing protein</fullName>
    </submittedName>
</protein>
<evidence type="ECO:0000259" key="2">
    <source>
        <dbReference type="Pfam" id="PF21821"/>
    </source>
</evidence>
<evidence type="ECO:0000256" key="1">
    <source>
        <dbReference type="SAM" id="MobiDB-lite"/>
    </source>
</evidence>
<keyword evidence="4" id="KW-1185">Reference proteome</keyword>
<feature type="region of interest" description="Disordered" evidence="1">
    <location>
        <begin position="143"/>
        <end position="163"/>
    </location>
</feature>
<reference evidence="3" key="1">
    <citation type="submission" date="2022-12" db="EMBL/GenBank/DDBJ databases">
        <title>Clostridium sp. nov., isolated from industrial wastewater.</title>
        <authorList>
            <person name="Jiayan W."/>
        </authorList>
    </citation>
    <scope>NUCLEOTIDE SEQUENCE</scope>
    <source>
        <strain evidence="3">ZC22-4</strain>
    </source>
</reference>
<gene>
    <name evidence="3" type="ORF">OW729_04685</name>
</gene>
<dbReference type="Proteomes" id="UP001144612">
    <property type="component" value="Unassembled WGS sequence"/>
</dbReference>
<dbReference type="RefSeq" id="WP_268060301.1">
    <property type="nucleotide sequence ID" value="NZ_JAPQFJ010000003.1"/>
</dbReference>
<accession>A0ABT4D6H7</accession>
<comment type="caution">
    <text evidence="3">The sequence shown here is derived from an EMBL/GenBank/DDBJ whole genome shotgun (WGS) entry which is preliminary data.</text>
</comment>
<feature type="compositionally biased region" description="Polar residues" evidence="1">
    <location>
        <begin position="144"/>
        <end position="157"/>
    </location>
</feature>
<feature type="domain" description="Dit-like phage tail protein N-terminal" evidence="2">
    <location>
        <begin position="12"/>
        <end position="126"/>
    </location>
</feature>
<evidence type="ECO:0000313" key="4">
    <source>
        <dbReference type="Proteomes" id="UP001144612"/>
    </source>
</evidence>
<dbReference type="Pfam" id="PF21821">
    <property type="entry name" value="Dit_like"/>
    <property type="match status" value="1"/>
</dbReference>
<sequence>MPNICKLGDVFFTVVEEEKINYSNDVTTRNVEDGTTISDNVANKPVTISIDGIIFNNTGYPWEQITKLRRYCLDKNVLRYYANFGYYSSMVITSFENTHNKDVAEGITFNMTLQQVRIIEKQTISINTSRFTIPDIEALKKQNSDGASTKLKSTSNAGRKAKN</sequence>
<proteinExistence type="predicted"/>
<dbReference type="InterPro" id="IPR048494">
    <property type="entry name" value="Dit-like_N"/>
</dbReference>
<dbReference type="EMBL" id="JAPQFJ010000003">
    <property type="protein sequence ID" value="MCY6957899.1"/>
    <property type="molecule type" value="Genomic_DNA"/>
</dbReference>
<evidence type="ECO:0000313" key="3">
    <source>
        <dbReference type="EMBL" id="MCY6957899.1"/>
    </source>
</evidence>